<dbReference type="InterPro" id="IPR036873">
    <property type="entry name" value="Rhodanese-like_dom_sf"/>
</dbReference>
<dbReference type="GO" id="GO:0004792">
    <property type="term" value="F:thiosulfate-cyanide sulfurtransferase activity"/>
    <property type="evidence" value="ECO:0007669"/>
    <property type="project" value="TreeGrafter"/>
</dbReference>
<proteinExistence type="predicted"/>
<dbReference type="PANTHER" id="PTHR11364">
    <property type="entry name" value="THIOSULFATE SULFERTANSFERASE"/>
    <property type="match status" value="1"/>
</dbReference>
<evidence type="ECO:0000313" key="5">
    <source>
        <dbReference type="Proteomes" id="UP000474778"/>
    </source>
</evidence>
<dbReference type="RefSeq" id="WP_160793950.1">
    <property type="nucleotide sequence ID" value="NZ_WRPA01000003.1"/>
</dbReference>
<evidence type="ECO:0000313" key="4">
    <source>
        <dbReference type="EMBL" id="MXR67962.1"/>
    </source>
</evidence>
<dbReference type="EMBL" id="WRPA01000003">
    <property type="protein sequence ID" value="MXR67962.1"/>
    <property type="molecule type" value="Genomic_DNA"/>
</dbReference>
<organism evidence="4 5">
    <name type="scientific">Shewanella insulae</name>
    <dbReference type="NCBI Taxonomy" id="2681496"/>
    <lineage>
        <taxon>Bacteria</taxon>
        <taxon>Pseudomonadati</taxon>
        <taxon>Pseudomonadota</taxon>
        <taxon>Gammaproteobacteria</taxon>
        <taxon>Alteromonadales</taxon>
        <taxon>Shewanellaceae</taxon>
        <taxon>Shewanella</taxon>
    </lineage>
</organism>
<dbReference type="PANTHER" id="PTHR11364:SF27">
    <property type="entry name" value="SULFURTRANSFERASE"/>
    <property type="match status" value="1"/>
</dbReference>
<dbReference type="PROSITE" id="PS50206">
    <property type="entry name" value="RHODANESE_3"/>
    <property type="match status" value="2"/>
</dbReference>
<sequence length="284" mass="31399">MEYPLVTTAWLEANLFEANLVLLDASMQSVVGKEPILYDEFVCIPRSQKFDIEKVFCDTTSSQLHAMPTPEQFEQGATALGIDRDSLVVIYDNQGIYSAPRAWWMFKLMGHENVYVLDGGLPQWLSEARMTSESYQPTILDEESVPYVADFQPKLICDANYVLESLGGDSVILDARAPGRFAGEVGEPRPGVRCGHIPGSVNLPFGELLREHRMKRVEDLQAMFEQLVGEQGSEQERIFSCGSGITACILILASVASSHDKAVLYDGSWADWGSNAELPIEQGA</sequence>
<evidence type="ECO:0000256" key="2">
    <source>
        <dbReference type="ARBA" id="ARBA00022737"/>
    </source>
</evidence>
<feature type="domain" description="Rhodanese" evidence="3">
    <location>
        <begin position="16"/>
        <end position="133"/>
    </location>
</feature>
<dbReference type="Gene3D" id="3.40.250.10">
    <property type="entry name" value="Rhodanese-like domain"/>
    <property type="match status" value="2"/>
</dbReference>
<name>A0A6L7HUJ1_9GAMM</name>
<evidence type="ECO:0000256" key="1">
    <source>
        <dbReference type="ARBA" id="ARBA00022679"/>
    </source>
</evidence>
<dbReference type="CDD" id="cd01449">
    <property type="entry name" value="TST_Repeat_2"/>
    <property type="match status" value="1"/>
</dbReference>
<dbReference type="AlphaFoldDB" id="A0A6L7HUJ1"/>
<feature type="domain" description="Rhodanese" evidence="3">
    <location>
        <begin position="166"/>
        <end position="281"/>
    </location>
</feature>
<comment type="caution">
    <text evidence="4">The sequence shown here is derived from an EMBL/GenBank/DDBJ whole genome shotgun (WGS) entry which is preliminary data.</text>
</comment>
<dbReference type="CDD" id="cd01448">
    <property type="entry name" value="TST_Repeat_1"/>
    <property type="match status" value="1"/>
</dbReference>
<protein>
    <submittedName>
        <fullName evidence="4">Sulfurtransferase</fullName>
    </submittedName>
</protein>
<dbReference type="Proteomes" id="UP000474778">
    <property type="component" value="Unassembled WGS sequence"/>
</dbReference>
<accession>A0A6L7HUJ1</accession>
<evidence type="ECO:0000259" key="3">
    <source>
        <dbReference type="PROSITE" id="PS50206"/>
    </source>
</evidence>
<keyword evidence="1 4" id="KW-0808">Transferase</keyword>
<dbReference type="InterPro" id="IPR045078">
    <property type="entry name" value="TST/MPST-like"/>
</dbReference>
<dbReference type="Pfam" id="PF00581">
    <property type="entry name" value="Rhodanese"/>
    <property type="match status" value="2"/>
</dbReference>
<dbReference type="SUPFAM" id="SSF52821">
    <property type="entry name" value="Rhodanese/Cell cycle control phosphatase"/>
    <property type="match status" value="2"/>
</dbReference>
<dbReference type="InterPro" id="IPR001763">
    <property type="entry name" value="Rhodanese-like_dom"/>
</dbReference>
<keyword evidence="5" id="KW-1185">Reference proteome</keyword>
<gene>
    <name evidence="4" type="ORF">GNT65_04650</name>
</gene>
<keyword evidence="2" id="KW-0677">Repeat</keyword>
<dbReference type="SMART" id="SM00450">
    <property type="entry name" value="RHOD"/>
    <property type="match status" value="2"/>
</dbReference>
<reference evidence="4 5" key="1">
    <citation type="submission" date="2019-12" db="EMBL/GenBank/DDBJ databases">
        <title>Shewanella insulae sp. nov., isolated from a tidal flat.</title>
        <authorList>
            <person name="Yoon J.-H."/>
        </authorList>
    </citation>
    <scope>NUCLEOTIDE SEQUENCE [LARGE SCALE GENOMIC DNA]</scope>
    <source>
        <strain evidence="4 5">JBTF-M18</strain>
    </source>
</reference>